<dbReference type="Pfam" id="PF10604">
    <property type="entry name" value="Polyketide_cyc2"/>
    <property type="match status" value="1"/>
</dbReference>
<dbReference type="CDD" id="cd07821">
    <property type="entry name" value="PYR_PYL_RCAR_like"/>
    <property type="match status" value="1"/>
</dbReference>
<sequence length="136" mass="15057">MPTVDHGALVDADPDRTWSVLRRFGEIATWHPAIAESRIEGDLPDGMPGCVRVLRLSDGRTLRERLLAMDEANHGLTYRFDEAPLPVDDYHLTVSVMPVTSEPRSFVRCEDGRNSLLMAWLGPGRVKTPGMGFALG</sequence>
<keyword evidence="2" id="KW-1185">Reference proteome</keyword>
<protein>
    <submittedName>
        <fullName evidence="1">Polyketide cyclase / dehydrase and lipid transport</fullName>
    </submittedName>
</protein>
<evidence type="ECO:0000313" key="2">
    <source>
        <dbReference type="Proteomes" id="UP000199048"/>
    </source>
</evidence>
<accession>A0A1I4V967</accession>
<name>A0A1I4V967_9HYPH</name>
<evidence type="ECO:0000313" key="1">
    <source>
        <dbReference type="EMBL" id="SFM97701.1"/>
    </source>
</evidence>
<reference evidence="2" key="1">
    <citation type="submission" date="2016-10" db="EMBL/GenBank/DDBJ databases">
        <authorList>
            <person name="Varghese N."/>
            <person name="Submissions S."/>
        </authorList>
    </citation>
    <scope>NUCLEOTIDE SEQUENCE [LARGE SCALE GENOMIC DNA]</scope>
    <source>
        <strain evidence="2">BL36</strain>
    </source>
</reference>
<dbReference type="AlphaFoldDB" id="A0A1I4V967"/>
<gene>
    <name evidence="1" type="ORF">SAMN05192568_109010</name>
</gene>
<dbReference type="InterPro" id="IPR019587">
    <property type="entry name" value="Polyketide_cyclase/dehydratase"/>
</dbReference>
<proteinExistence type="predicted"/>
<dbReference type="Gene3D" id="3.30.530.20">
    <property type="match status" value="1"/>
</dbReference>
<organism evidence="1 2">
    <name type="scientific">Methylobacterium pseudosasicola</name>
    <dbReference type="NCBI Taxonomy" id="582667"/>
    <lineage>
        <taxon>Bacteria</taxon>
        <taxon>Pseudomonadati</taxon>
        <taxon>Pseudomonadota</taxon>
        <taxon>Alphaproteobacteria</taxon>
        <taxon>Hyphomicrobiales</taxon>
        <taxon>Methylobacteriaceae</taxon>
        <taxon>Methylobacterium</taxon>
    </lineage>
</organism>
<dbReference type="InterPro" id="IPR023393">
    <property type="entry name" value="START-like_dom_sf"/>
</dbReference>
<dbReference type="RefSeq" id="WP_092047404.1">
    <property type="nucleotide sequence ID" value="NZ_FOTK01000090.1"/>
</dbReference>
<dbReference type="Proteomes" id="UP000199048">
    <property type="component" value="Unassembled WGS sequence"/>
</dbReference>
<dbReference type="SUPFAM" id="SSF55961">
    <property type="entry name" value="Bet v1-like"/>
    <property type="match status" value="1"/>
</dbReference>
<dbReference type="PANTHER" id="PTHR39332">
    <property type="entry name" value="BLL4707 PROTEIN"/>
    <property type="match status" value="1"/>
</dbReference>
<dbReference type="OrthoDB" id="1364128at2"/>
<dbReference type="PANTHER" id="PTHR39332:SF7">
    <property type="entry name" value="SRPBCC FAMILY PROTEIN"/>
    <property type="match status" value="1"/>
</dbReference>
<dbReference type="EMBL" id="FOTK01000090">
    <property type="protein sequence ID" value="SFM97701.1"/>
    <property type="molecule type" value="Genomic_DNA"/>
</dbReference>
<dbReference type="STRING" id="582667.SAMN05192568_109010"/>